<feature type="region of interest" description="Disordered" evidence="1">
    <location>
        <begin position="254"/>
        <end position="281"/>
    </location>
</feature>
<evidence type="ECO:0000313" key="2">
    <source>
        <dbReference type="EMBL" id="GAA2653469.1"/>
    </source>
</evidence>
<evidence type="ECO:0000256" key="1">
    <source>
        <dbReference type="SAM" id="MobiDB-lite"/>
    </source>
</evidence>
<name>A0ABP6DV30_9ACTN</name>
<dbReference type="SUPFAM" id="SSF52402">
    <property type="entry name" value="Adenine nucleotide alpha hydrolases-like"/>
    <property type="match status" value="1"/>
</dbReference>
<keyword evidence="3" id="KW-1185">Reference proteome</keyword>
<sequence length="281" mass="31567">MTARPALRVLSLGAGVQSSALLLLAIERRIPRFDVAIFADTRWEPTEVYTHLDRLEKLSADAGIPVRRVSNGDLRKDALDPEHRFVSMPLFVLGKDGSRGLLRRQCTQEYKITCLKAEVRRLLGYPHPNRVPQDVYAEQAIGISVDEFHRAKDATVRYLRNVFPLLDLGWTRADCRTYLTSLGLGNTPRSACVGCPFHRDSEWIRLRDHDPVGWAEAVAFDEAIRHGHPRAPGIGATYYLHRSRQPLAEVVLKPGPNDDQIEGCSPWSCRSGSAVQEGRPR</sequence>
<evidence type="ECO:0000313" key="3">
    <source>
        <dbReference type="Proteomes" id="UP001501666"/>
    </source>
</evidence>
<proteinExistence type="predicted"/>
<dbReference type="InterPro" id="IPR014729">
    <property type="entry name" value="Rossmann-like_a/b/a_fold"/>
</dbReference>
<dbReference type="Proteomes" id="UP001501666">
    <property type="component" value="Unassembled WGS sequence"/>
</dbReference>
<organism evidence="2 3">
    <name type="scientific">Nonomuraea recticatena</name>
    <dbReference type="NCBI Taxonomy" id="46178"/>
    <lineage>
        <taxon>Bacteria</taxon>
        <taxon>Bacillati</taxon>
        <taxon>Actinomycetota</taxon>
        <taxon>Actinomycetes</taxon>
        <taxon>Streptosporangiales</taxon>
        <taxon>Streptosporangiaceae</taxon>
        <taxon>Nonomuraea</taxon>
    </lineage>
</organism>
<protein>
    <recommendedName>
        <fullName evidence="4">Phosphoadenosine phosphosulfate reductase</fullName>
    </recommendedName>
</protein>
<dbReference type="RefSeq" id="WP_346145485.1">
    <property type="nucleotide sequence ID" value="NZ_BAAATE010000004.1"/>
</dbReference>
<gene>
    <name evidence="2" type="ORF">GCM10010412_021610</name>
</gene>
<reference evidence="3" key="1">
    <citation type="journal article" date="2019" name="Int. J. Syst. Evol. Microbiol.">
        <title>The Global Catalogue of Microorganisms (GCM) 10K type strain sequencing project: providing services to taxonomists for standard genome sequencing and annotation.</title>
        <authorList>
            <consortium name="The Broad Institute Genomics Platform"/>
            <consortium name="The Broad Institute Genome Sequencing Center for Infectious Disease"/>
            <person name="Wu L."/>
            <person name="Ma J."/>
        </authorList>
    </citation>
    <scope>NUCLEOTIDE SEQUENCE [LARGE SCALE GENOMIC DNA]</scope>
    <source>
        <strain evidence="3">JCM 6835</strain>
    </source>
</reference>
<accession>A0ABP6DV30</accession>
<comment type="caution">
    <text evidence="2">The sequence shown here is derived from an EMBL/GenBank/DDBJ whole genome shotgun (WGS) entry which is preliminary data.</text>
</comment>
<dbReference type="EMBL" id="BAAATE010000004">
    <property type="protein sequence ID" value="GAA2653469.1"/>
    <property type="molecule type" value="Genomic_DNA"/>
</dbReference>
<evidence type="ECO:0008006" key="4">
    <source>
        <dbReference type="Google" id="ProtNLM"/>
    </source>
</evidence>
<dbReference type="Gene3D" id="3.40.50.620">
    <property type="entry name" value="HUPs"/>
    <property type="match status" value="1"/>
</dbReference>